<feature type="region of interest" description="Disordered" evidence="1">
    <location>
        <begin position="1"/>
        <end position="27"/>
    </location>
</feature>
<evidence type="ECO:0000256" key="1">
    <source>
        <dbReference type="SAM" id="MobiDB-lite"/>
    </source>
</evidence>
<feature type="compositionally biased region" description="Polar residues" evidence="1">
    <location>
        <begin position="14"/>
        <end position="27"/>
    </location>
</feature>
<dbReference type="NCBIfam" id="TIGR02646">
    <property type="entry name" value="retron system putative HNH endonuclease"/>
    <property type="match status" value="1"/>
</dbReference>
<name>A0A1I4EZQ0_9GAMM</name>
<dbReference type="RefSeq" id="WP_090941607.1">
    <property type="nucleotide sequence ID" value="NZ_FOSX01000058.1"/>
</dbReference>
<dbReference type="Proteomes" id="UP000199579">
    <property type="component" value="Unassembled WGS sequence"/>
</dbReference>
<evidence type="ECO:0000313" key="3">
    <source>
        <dbReference type="Proteomes" id="UP000199579"/>
    </source>
</evidence>
<accession>A0A1I4EZQ0</accession>
<organism evidence="2 3">
    <name type="scientific">Azotobacter beijerinckii</name>
    <dbReference type="NCBI Taxonomy" id="170623"/>
    <lineage>
        <taxon>Bacteria</taxon>
        <taxon>Pseudomonadati</taxon>
        <taxon>Pseudomonadota</taxon>
        <taxon>Gammaproteobacteria</taxon>
        <taxon>Pseudomonadales</taxon>
        <taxon>Pseudomonadaceae</taxon>
        <taxon>Azotobacter</taxon>
    </lineage>
</organism>
<evidence type="ECO:0000313" key="2">
    <source>
        <dbReference type="EMBL" id="SFL11178.1"/>
    </source>
</evidence>
<protein>
    <submittedName>
        <fullName evidence="2">TIGR02646 family protein</fullName>
    </submittedName>
</protein>
<gene>
    <name evidence="2" type="ORF">SAMN04244574_03154</name>
</gene>
<dbReference type="InterPro" id="IPR013467">
    <property type="entry name" value="HNH78-like"/>
</dbReference>
<dbReference type="EMBL" id="FOSX01000058">
    <property type="protein sequence ID" value="SFL11178.1"/>
    <property type="molecule type" value="Genomic_DNA"/>
</dbReference>
<proteinExistence type="predicted"/>
<reference evidence="2 3" key="1">
    <citation type="submission" date="2016-10" db="EMBL/GenBank/DDBJ databases">
        <authorList>
            <person name="de Groot N.N."/>
        </authorList>
    </citation>
    <scope>NUCLEOTIDE SEQUENCE [LARGE SCALE GENOMIC DNA]</scope>
    <source>
        <strain evidence="2 3">DSM 381</strain>
    </source>
</reference>
<sequence length="246" mass="27997">MRHIRKQGSGGYHLNQSQTNPPLTDQAATSRWKSFGHKQDVLSFLLFEQYQLCCYSELRADQQGLGYHIEHVENKSQHPQRTFDYSNLAASALRSDDIAPFVTAQPVADQPQAVFGGHAPGKQQAVDMQRFVSPHHADCARFFAYLSDGRVVPASGLDTTDTDRAEYTIDLFNLNSPYLLTQRRNWWDELDKLFAEHLADDMDLRCLAGIDLLPRNRSLSPFFSLTRQFFGRIAEDVLHQDAPELL</sequence>
<dbReference type="AlphaFoldDB" id="A0A1I4EZQ0"/>